<gene>
    <name evidence="4" type="primary">nudF</name>
</gene>
<comment type="cofactor">
    <cofactor evidence="1">
        <name>Mg(2+)</name>
        <dbReference type="ChEBI" id="CHEBI:18420"/>
    </cofactor>
</comment>
<reference evidence="4" key="1">
    <citation type="journal article" date="2014" name="Genome Biol. Evol.">
        <title>Pangenome evidence for extensive interdomain horizontal transfer affecting lineage core and shell genes in uncultured planktonic thaumarchaeota and euryarchaeota.</title>
        <authorList>
            <person name="Deschamps P."/>
            <person name="Zivanovic Y."/>
            <person name="Moreira D."/>
            <person name="Rodriguez-Valera F."/>
            <person name="Lopez-Garcia P."/>
        </authorList>
    </citation>
    <scope>NUCLEOTIDE SEQUENCE</scope>
</reference>
<dbReference type="GO" id="GO:0006753">
    <property type="term" value="P:nucleoside phosphate metabolic process"/>
    <property type="evidence" value="ECO:0007669"/>
    <property type="project" value="TreeGrafter"/>
</dbReference>
<organism evidence="4">
    <name type="scientific">uncultured marine thaumarchaeote KM3_27_D09</name>
    <dbReference type="NCBI Taxonomy" id="1456110"/>
    <lineage>
        <taxon>Archaea</taxon>
        <taxon>Nitrososphaerota</taxon>
        <taxon>environmental samples</taxon>
    </lineage>
</organism>
<dbReference type="GO" id="GO:0047631">
    <property type="term" value="F:ADP-ribose diphosphatase activity"/>
    <property type="evidence" value="ECO:0007669"/>
    <property type="project" value="UniProtKB-EC"/>
</dbReference>
<dbReference type="PROSITE" id="PS00893">
    <property type="entry name" value="NUDIX_BOX"/>
    <property type="match status" value="1"/>
</dbReference>
<sequence>MKKKTLYKGKPVSIDVYNLTIEGRKVRREIIQHPGASAILAFDENGKVILVKQHRFPHGYILEIPAGTLEKREKPINCAYREIIEETGYEAKKMTGLISYFPSVGYNKEEIHIFVASGLKKKFELELDNDEFITVVKMDIKKLIGMIKTGKIIDSKTICAVMVYAAKKKLL</sequence>
<dbReference type="InterPro" id="IPR015797">
    <property type="entry name" value="NUDIX_hydrolase-like_dom_sf"/>
</dbReference>
<dbReference type="SUPFAM" id="SSF55811">
    <property type="entry name" value="Nudix"/>
    <property type="match status" value="1"/>
</dbReference>
<evidence type="ECO:0000256" key="1">
    <source>
        <dbReference type="ARBA" id="ARBA00001946"/>
    </source>
</evidence>
<protein>
    <submittedName>
        <fullName evidence="4">NUDIX hydrolase (NudF)</fullName>
        <ecNumber evidence="4">3.6.1.13</ecNumber>
    </submittedName>
</protein>
<dbReference type="GO" id="GO:0019693">
    <property type="term" value="P:ribose phosphate metabolic process"/>
    <property type="evidence" value="ECO:0007669"/>
    <property type="project" value="TreeGrafter"/>
</dbReference>
<dbReference type="Gene3D" id="3.90.79.10">
    <property type="entry name" value="Nucleoside Triphosphate Pyrophosphohydrolase"/>
    <property type="match status" value="1"/>
</dbReference>
<dbReference type="AlphaFoldDB" id="A0A075GWF6"/>
<feature type="domain" description="Nudix hydrolase" evidence="3">
    <location>
        <begin position="31"/>
        <end position="160"/>
    </location>
</feature>
<name>A0A075GWF6_9ARCH</name>
<dbReference type="PANTHER" id="PTHR11839">
    <property type="entry name" value="UDP/ADP-SUGAR PYROPHOSPHATASE"/>
    <property type="match status" value="1"/>
</dbReference>
<dbReference type="EMBL" id="KF900824">
    <property type="protein sequence ID" value="AIF08186.1"/>
    <property type="molecule type" value="Genomic_DNA"/>
</dbReference>
<evidence type="ECO:0000259" key="3">
    <source>
        <dbReference type="PROSITE" id="PS51462"/>
    </source>
</evidence>
<dbReference type="InterPro" id="IPR020084">
    <property type="entry name" value="NUDIX_hydrolase_CS"/>
</dbReference>
<dbReference type="InterPro" id="IPR000086">
    <property type="entry name" value="NUDIX_hydrolase_dom"/>
</dbReference>
<proteinExistence type="predicted"/>
<dbReference type="PROSITE" id="PS51462">
    <property type="entry name" value="NUDIX"/>
    <property type="match status" value="1"/>
</dbReference>
<keyword evidence="2 4" id="KW-0378">Hydrolase</keyword>
<dbReference type="CDD" id="cd03424">
    <property type="entry name" value="NUDIX_ADPRase_Nudt5_UGPPase_Nudt14"/>
    <property type="match status" value="1"/>
</dbReference>
<evidence type="ECO:0000256" key="2">
    <source>
        <dbReference type="ARBA" id="ARBA00022801"/>
    </source>
</evidence>
<evidence type="ECO:0000313" key="4">
    <source>
        <dbReference type="EMBL" id="AIF08186.1"/>
    </source>
</evidence>
<dbReference type="PANTHER" id="PTHR11839:SF18">
    <property type="entry name" value="NUDIX HYDROLASE DOMAIN-CONTAINING PROTEIN"/>
    <property type="match status" value="1"/>
</dbReference>
<dbReference type="Pfam" id="PF00293">
    <property type="entry name" value="NUDIX"/>
    <property type="match status" value="1"/>
</dbReference>
<accession>A0A075GWF6</accession>
<dbReference type="EC" id="3.6.1.13" evidence="4"/>